<name>A0AAW0W7Z4_CHEQU</name>
<dbReference type="AlphaFoldDB" id="A0AAW0W7Z4"/>
<dbReference type="GO" id="GO:0005615">
    <property type="term" value="C:extracellular space"/>
    <property type="evidence" value="ECO:0007669"/>
    <property type="project" value="TreeGrafter"/>
</dbReference>
<dbReference type="FunFam" id="2.10.90.10:FF:000001">
    <property type="entry name" value="Bone morphogenetic protein 4"/>
    <property type="match status" value="1"/>
</dbReference>
<evidence type="ECO:0000256" key="5">
    <source>
        <dbReference type="ARBA" id="ARBA00023030"/>
    </source>
</evidence>
<organism evidence="11 12">
    <name type="scientific">Cherax quadricarinatus</name>
    <name type="common">Australian red claw crayfish</name>
    <dbReference type="NCBI Taxonomy" id="27406"/>
    <lineage>
        <taxon>Eukaryota</taxon>
        <taxon>Metazoa</taxon>
        <taxon>Ecdysozoa</taxon>
        <taxon>Arthropoda</taxon>
        <taxon>Crustacea</taxon>
        <taxon>Multicrustacea</taxon>
        <taxon>Malacostraca</taxon>
        <taxon>Eumalacostraca</taxon>
        <taxon>Eucarida</taxon>
        <taxon>Decapoda</taxon>
        <taxon>Pleocyemata</taxon>
        <taxon>Astacidea</taxon>
        <taxon>Parastacoidea</taxon>
        <taxon>Parastacidae</taxon>
        <taxon>Cherax</taxon>
    </lineage>
</organism>
<dbReference type="SUPFAM" id="SSF57501">
    <property type="entry name" value="Cystine-knot cytokines"/>
    <property type="match status" value="1"/>
</dbReference>
<dbReference type="PANTHER" id="PTHR11848">
    <property type="entry name" value="TGF-BETA FAMILY"/>
    <property type="match status" value="1"/>
</dbReference>
<dbReference type="GO" id="GO:0005125">
    <property type="term" value="F:cytokine activity"/>
    <property type="evidence" value="ECO:0007669"/>
    <property type="project" value="TreeGrafter"/>
</dbReference>
<comment type="subcellular location">
    <subcellularLocation>
        <location evidence="1">Secreted</location>
    </subcellularLocation>
</comment>
<keyword evidence="7" id="KW-0325">Glycoprotein</keyword>
<dbReference type="Pfam" id="PF00019">
    <property type="entry name" value="TGF_beta"/>
    <property type="match status" value="1"/>
</dbReference>
<evidence type="ECO:0000313" key="12">
    <source>
        <dbReference type="Proteomes" id="UP001445076"/>
    </source>
</evidence>
<keyword evidence="5 8" id="KW-0339">Growth factor</keyword>
<dbReference type="PROSITE" id="PS51362">
    <property type="entry name" value="TGF_BETA_2"/>
    <property type="match status" value="1"/>
</dbReference>
<dbReference type="Proteomes" id="UP001445076">
    <property type="component" value="Unassembled WGS sequence"/>
</dbReference>
<dbReference type="CDD" id="cd13761">
    <property type="entry name" value="TGF_beta_BMP5_like"/>
    <property type="match status" value="1"/>
</dbReference>
<reference evidence="11" key="2">
    <citation type="submission" date="2024-01" db="EMBL/GenBank/DDBJ databases">
        <authorList>
            <person name="He J."/>
            <person name="Wang M."/>
            <person name="Zheng J."/>
            <person name="Liu Z."/>
        </authorList>
    </citation>
    <scope>NUCLEOTIDE SEQUENCE</scope>
    <source>
        <strain evidence="11">ZL_2023a</strain>
        <tissue evidence="11">Muscle</tissue>
    </source>
</reference>
<protein>
    <recommendedName>
        <fullName evidence="10">TGF-beta family profile domain-containing protein</fullName>
    </recommendedName>
</protein>
<evidence type="ECO:0000313" key="11">
    <source>
        <dbReference type="EMBL" id="KAK8725422.1"/>
    </source>
</evidence>
<dbReference type="EMBL" id="JARKIK010000083">
    <property type="protein sequence ID" value="KAK8725423.1"/>
    <property type="molecule type" value="Genomic_DNA"/>
</dbReference>
<dbReference type="EMBL" id="JARKIK010000083">
    <property type="protein sequence ID" value="KAK8725420.1"/>
    <property type="molecule type" value="Genomic_DNA"/>
</dbReference>
<gene>
    <name evidence="11" type="ORF">OTU49_010849</name>
</gene>
<dbReference type="InterPro" id="IPR029034">
    <property type="entry name" value="Cystine-knot_cytokine"/>
</dbReference>
<evidence type="ECO:0000256" key="6">
    <source>
        <dbReference type="ARBA" id="ARBA00023157"/>
    </source>
</evidence>
<keyword evidence="3" id="KW-0964">Secreted</keyword>
<dbReference type="Gene3D" id="2.60.120.970">
    <property type="match status" value="1"/>
</dbReference>
<dbReference type="EMBL" id="JARKIK010000083">
    <property type="protein sequence ID" value="KAK8725421.1"/>
    <property type="molecule type" value="Genomic_DNA"/>
</dbReference>
<dbReference type="PANTHER" id="PTHR11848:SF310">
    <property type="entry name" value="PROTEIN 60A-RELATED"/>
    <property type="match status" value="1"/>
</dbReference>
<dbReference type="EMBL" id="JARKIK010000083">
    <property type="protein sequence ID" value="KAK8725422.1"/>
    <property type="molecule type" value="Genomic_DNA"/>
</dbReference>
<keyword evidence="4" id="KW-0732">Signal</keyword>
<evidence type="ECO:0000256" key="2">
    <source>
        <dbReference type="ARBA" id="ARBA00006656"/>
    </source>
</evidence>
<sequence>MGGRRRLDRPMLTAALTWAVIGVCGAGVGVWMDDGNGRTVLADNLGSEEAAELARDILDVLDLPGPPPTTGGHHHRMRGHHTHGSAPTWLRGVYDTLDEHGQAHSANMDATHRETVTAADTIITFVSRDPPDRRPLHGANKRLYFDVRDVPLDHSLLGAEIQVHRSDHYDEPINLHVYMINDDQGGESEVERVTLRSAGWVSVNVTVPVLSWLIFPNTNFGLRLAVTSLDRKHEHRFHEVGVSGSKDQEDYRPFMVGFFALPSSSYKKKRIRTTRSVASPPSSRPRSYRDIADRPLVTDTLCRMKHLHVSFKDLGWENWVIAPEGYDANYCEGHCHFPLQAELNATNHALVQTLVKVVDGVPEDQERPPNACCAPIDLATIPVLYYSYENNIVLKKYPKMIVKTCGCL</sequence>
<evidence type="ECO:0000256" key="9">
    <source>
        <dbReference type="SAM" id="Phobius"/>
    </source>
</evidence>
<accession>A0AAW0W7Z4</accession>
<evidence type="ECO:0000259" key="10">
    <source>
        <dbReference type="PROSITE" id="PS51362"/>
    </source>
</evidence>
<dbReference type="InterPro" id="IPR001839">
    <property type="entry name" value="TGF-b_C"/>
</dbReference>
<comment type="caution">
    <text evidence="11">The sequence shown here is derived from an EMBL/GenBank/DDBJ whole genome shotgun (WGS) entry which is preliminary data.</text>
</comment>
<evidence type="ECO:0000256" key="7">
    <source>
        <dbReference type="ARBA" id="ARBA00023180"/>
    </source>
</evidence>
<dbReference type="Pfam" id="PF00688">
    <property type="entry name" value="TGFb_propeptide"/>
    <property type="match status" value="1"/>
</dbReference>
<keyword evidence="12" id="KW-1185">Reference proteome</keyword>
<keyword evidence="9" id="KW-0812">Transmembrane</keyword>
<keyword evidence="9" id="KW-1133">Transmembrane helix</keyword>
<evidence type="ECO:0000256" key="4">
    <source>
        <dbReference type="ARBA" id="ARBA00022729"/>
    </source>
</evidence>
<keyword evidence="9" id="KW-0472">Membrane</keyword>
<dbReference type="EMBL" id="JARKIK010000083">
    <property type="protein sequence ID" value="KAK8725425.1"/>
    <property type="molecule type" value="Genomic_DNA"/>
</dbReference>
<dbReference type="EMBL" id="JARKIK010000083">
    <property type="protein sequence ID" value="KAK8725424.1"/>
    <property type="molecule type" value="Genomic_DNA"/>
</dbReference>
<evidence type="ECO:0000256" key="3">
    <source>
        <dbReference type="ARBA" id="ARBA00022525"/>
    </source>
</evidence>
<evidence type="ECO:0000256" key="8">
    <source>
        <dbReference type="RuleBase" id="RU000354"/>
    </source>
</evidence>
<reference evidence="11 12" key="1">
    <citation type="journal article" date="2024" name="BMC Genomics">
        <title>Genome assembly of redclaw crayfish (Cherax quadricarinatus) provides insights into its immune adaptation and hypoxia tolerance.</title>
        <authorList>
            <person name="Liu Z."/>
            <person name="Zheng J."/>
            <person name="Li H."/>
            <person name="Fang K."/>
            <person name="Wang S."/>
            <person name="He J."/>
            <person name="Zhou D."/>
            <person name="Weng S."/>
            <person name="Chi M."/>
            <person name="Gu Z."/>
            <person name="He J."/>
            <person name="Li F."/>
            <person name="Wang M."/>
        </authorList>
    </citation>
    <scope>NUCLEOTIDE SEQUENCE [LARGE SCALE GENOMIC DNA]</scope>
    <source>
        <strain evidence="11">ZL_2023a</strain>
    </source>
</reference>
<proteinExistence type="inferred from homology"/>
<evidence type="ECO:0000256" key="1">
    <source>
        <dbReference type="ARBA" id="ARBA00004613"/>
    </source>
</evidence>
<dbReference type="InterPro" id="IPR015615">
    <property type="entry name" value="TGF-beta-rel"/>
</dbReference>
<dbReference type="InterPro" id="IPR001111">
    <property type="entry name" value="TGF-b_propeptide"/>
</dbReference>
<keyword evidence="6" id="KW-1015">Disulfide bond</keyword>
<dbReference type="PROSITE" id="PS00250">
    <property type="entry name" value="TGF_BETA_1"/>
    <property type="match status" value="1"/>
</dbReference>
<feature type="domain" description="TGF-beta family profile" evidence="10">
    <location>
        <begin position="284"/>
        <end position="408"/>
    </location>
</feature>
<dbReference type="Gene3D" id="2.10.90.10">
    <property type="entry name" value="Cystine-knot cytokines"/>
    <property type="match status" value="1"/>
</dbReference>
<feature type="transmembrane region" description="Helical" evidence="9">
    <location>
        <begin position="12"/>
        <end position="32"/>
    </location>
</feature>
<comment type="similarity">
    <text evidence="2 8">Belongs to the TGF-beta family.</text>
</comment>
<dbReference type="GO" id="GO:0008083">
    <property type="term" value="F:growth factor activity"/>
    <property type="evidence" value="ECO:0007669"/>
    <property type="project" value="UniProtKB-KW"/>
</dbReference>
<dbReference type="InterPro" id="IPR017948">
    <property type="entry name" value="TGFb_CS"/>
</dbReference>
<dbReference type="SMART" id="SM00204">
    <property type="entry name" value="TGFB"/>
    <property type="match status" value="1"/>
</dbReference>